<name>A0AAV5P634_CELCE</name>
<accession>A0AAV5P634</accession>
<gene>
    <name evidence="5" type="ORF">Ccel01_26760</name>
</gene>
<dbReference type="EMBL" id="BSTG01000003">
    <property type="protein sequence ID" value="GLY58074.1"/>
    <property type="molecule type" value="Genomic_DNA"/>
</dbReference>
<dbReference type="Proteomes" id="UP001165168">
    <property type="component" value="Unassembled WGS sequence"/>
</dbReference>
<reference evidence="5" key="1">
    <citation type="submission" date="2023-03" db="EMBL/GenBank/DDBJ databases">
        <title>Cellulosimicrobium cellulans NBRC 103059.</title>
        <authorList>
            <person name="Ichikawa N."/>
            <person name="Sato H."/>
            <person name="Tonouchi N."/>
        </authorList>
    </citation>
    <scope>NUCLEOTIDE SEQUENCE</scope>
    <source>
        <strain evidence="5">NBRC 103059</strain>
    </source>
</reference>
<evidence type="ECO:0000256" key="1">
    <source>
        <dbReference type="ARBA" id="ARBA00022676"/>
    </source>
</evidence>
<dbReference type="Pfam" id="PF13692">
    <property type="entry name" value="Glyco_trans_1_4"/>
    <property type="match status" value="1"/>
</dbReference>
<sequence length="421" mass="45175">MLAGVHDDVLDTRRGRGASDRGELDELGAGADDAEELHGRRCYPVALVPSSVMKIVAVTTWYPTGSSPSLGAFVEKDVEVLSRDHEVEVVHLVPPSHHDGEAVVERNGVTVRRVVMSTQRPDHVVRAARELRPLLRGADLVHTMAFSALLPFGLGRPDVPWVHTEHWSGLTNPSTLPASWRVALPALRPLLARPDVVTAVCDYLARPIRAVRPGRTVIVPCIVPAPRPLPARPERTEALRLAAVGGLIDRKDPVLAVETIAALLERDVVADLTWVGSGPLRDRVLERARELGVADRVHLAGVQDARGVSRVLADADMFFLPTRADNFCVSAAEALVHGRPVVVGATGGQGEYIEPEVGSLVGVQDAGAYADAILATDDRTRALDAAQIAGTIGDRFSPEAVQDGYAGAYRDALRTRGGTRR</sequence>
<dbReference type="PANTHER" id="PTHR12526">
    <property type="entry name" value="GLYCOSYLTRANSFERASE"/>
    <property type="match status" value="1"/>
</dbReference>
<proteinExistence type="predicted"/>
<evidence type="ECO:0000256" key="3">
    <source>
        <dbReference type="SAM" id="MobiDB-lite"/>
    </source>
</evidence>
<dbReference type="Pfam" id="PF13439">
    <property type="entry name" value="Glyco_transf_4"/>
    <property type="match status" value="1"/>
</dbReference>
<feature type="compositionally biased region" description="Basic and acidic residues" evidence="3">
    <location>
        <begin position="1"/>
        <end position="24"/>
    </location>
</feature>
<evidence type="ECO:0000313" key="6">
    <source>
        <dbReference type="Proteomes" id="UP001165168"/>
    </source>
</evidence>
<feature type="region of interest" description="Disordered" evidence="3">
    <location>
        <begin position="1"/>
        <end position="29"/>
    </location>
</feature>
<feature type="domain" description="Glycosyltransferase subfamily 4-like N-terminal" evidence="4">
    <location>
        <begin position="82"/>
        <end position="223"/>
    </location>
</feature>
<keyword evidence="1" id="KW-0328">Glycosyltransferase</keyword>
<organism evidence="5 6">
    <name type="scientific">Cellulosimicrobium cellulans</name>
    <name type="common">Arthrobacter luteus</name>
    <dbReference type="NCBI Taxonomy" id="1710"/>
    <lineage>
        <taxon>Bacteria</taxon>
        <taxon>Bacillati</taxon>
        <taxon>Actinomycetota</taxon>
        <taxon>Actinomycetes</taxon>
        <taxon>Micrococcales</taxon>
        <taxon>Promicromonosporaceae</taxon>
        <taxon>Cellulosimicrobium</taxon>
    </lineage>
</organism>
<dbReference type="InterPro" id="IPR028098">
    <property type="entry name" value="Glyco_trans_4-like_N"/>
</dbReference>
<dbReference type="PANTHER" id="PTHR12526:SF510">
    <property type="entry name" value="D-INOSITOL 3-PHOSPHATE GLYCOSYLTRANSFERASE"/>
    <property type="match status" value="1"/>
</dbReference>
<comment type="caution">
    <text evidence="5">The sequence shown here is derived from an EMBL/GenBank/DDBJ whole genome shotgun (WGS) entry which is preliminary data.</text>
</comment>
<protein>
    <recommendedName>
        <fullName evidence="4">Glycosyltransferase subfamily 4-like N-terminal domain-containing protein</fullName>
    </recommendedName>
</protein>
<dbReference type="Gene3D" id="3.40.50.2000">
    <property type="entry name" value="Glycogen Phosphorylase B"/>
    <property type="match status" value="2"/>
</dbReference>
<evidence type="ECO:0000313" key="5">
    <source>
        <dbReference type="EMBL" id="GLY58074.1"/>
    </source>
</evidence>
<evidence type="ECO:0000259" key="4">
    <source>
        <dbReference type="Pfam" id="PF13439"/>
    </source>
</evidence>
<dbReference type="AlphaFoldDB" id="A0AAV5P634"/>
<keyword evidence="2" id="KW-0808">Transferase</keyword>
<evidence type="ECO:0000256" key="2">
    <source>
        <dbReference type="ARBA" id="ARBA00022679"/>
    </source>
</evidence>
<dbReference type="GO" id="GO:0016757">
    <property type="term" value="F:glycosyltransferase activity"/>
    <property type="evidence" value="ECO:0007669"/>
    <property type="project" value="UniProtKB-KW"/>
</dbReference>
<dbReference type="SUPFAM" id="SSF53756">
    <property type="entry name" value="UDP-Glycosyltransferase/glycogen phosphorylase"/>
    <property type="match status" value="1"/>
</dbReference>